<keyword evidence="10" id="KW-1185">Reference proteome</keyword>
<evidence type="ECO:0000313" key="10">
    <source>
        <dbReference type="Proteomes" id="UP000002009"/>
    </source>
</evidence>
<dbReference type="InterPro" id="IPR015797">
    <property type="entry name" value="NUDIX_hydrolase-like_dom_sf"/>
</dbReference>
<dbReference type="STRING" id="296587.C1E8S0"/>
<name>C1E8S0_MICCC</name>
<dbReference type="FunCoup" id="C1E8S0">
    <property type="interactions" value="697"/>
</dbReference>
<dbReference type="Proteomes" id="UP000002009">
    <property type="component" value="Chromosome 6"/>
</dbReference>
<dbReference type="InterPro" id="IPR045121">
    <property type="entry name" value="CoAse"/>
</dbReference>
<dbReference type="OMA" id="EQRWGDG"/>
<evidence type="ECO:0000256" key="5">
    <source>
        <dbReference type="ARBA" id="ARBA00022842"/>
    </source>
</evidence>
<dbReference type="PANTHER" id="PTHR12992:SF24">
    <property type="entry name" value="PEROXISOMAL COENZYME A DIPHOSPHATASE NUDT7"/>
    <property type="match status" value="1"/>
</dbReference>
<dbReference type="KEGG" id="mis:MICPUN_101100"/>
<gene>
    <name evidence="9" type="ORF">MICPUN_101100</name>
</gene>
<reference evidence="9 10" key="1">
    <citation type="journal article" date="2009" name="Science">
        <title>Green evolution and dynamic adaptations revealed by genomes of the marine picoeukaryotes Micromonas.</title>
        <authorList>
            <person name="Worden A.Z."/>
            <person name="Lee J.H."/>
            <person name="Mock T."/>
            <person name="Rouze P."/>
            <person name="Simmons M.P."/>
            <person name="Aerts A.L."/>
            <person name="Allen A.E."/>
            <person name="Cuvelier M.L."/>
            <person name="Derelle E."/>
            <person name="Everett M.V."/>
            <person name="Foulon E."/>
            <person name="Grimwood J."/>
            <person name="Gundlach H."/>
            <person name="Henrissat B."/>
            <person name="Napoli C."/>
            <person name="McDonald S.M."/>
            <person name="Parker M.S."/>
            <person name="Rombauts S."/>
            <person name="Salamov A."/>
            <person name="Von Dassow P."/>
            <person name="Badger J.H."/>
            <person name="Coutinho P.M."/>
            <person name="Demir E."/>
            <person name="Dubchak I."/>
            <person name="Gentemann C."/>
            <person name="Eikrem W."/>
            <person name="Gready J.E."/>
            <person name="John U."/>
            <person name="Lanier W."/>
            <person name="Lindquist E.A."/>
            <person name="Lucas S."/>
            <person name="Mayer K.F."/>
            <person name="Moreau H."/>
            <person name="Not F."/>
            <person name="Otillar R."/>
            <person name="Panaud O."/>
            <person name="Pangilinan J."/>
            <person name="Paulsen I."/>
            <person name="Piegu B."/>
            <person name="Poliakov A."/>
            <person name="Robbens S."/>
            <person name="Schmutz J."/>
            <person name="Toulza E."/>
            <person name="Wyss T."/>
            <person name="Zelensky A."/>
            <person name="Zhou K."/>
            <person name="Armbrust E.V."/>
            <person name="Bhattacharya D."/>
            <person name="Goodenough U.W."/>
            <person name="Van de Peer Y."/>
            <person name="Grigoriev I.V."/>
        </authorList>
    </citation>
    <scope>NUCLEOTIDE SEQUENCE [LARGE SCALE GENOMIC DNA]</scope>
    <source>
        <strain evidence="10">RCC299 / NOUM17</strain>
    </source>
</reference>
<evidence type="ECO:0000256" key="3">
    <source>
        <dbReference type="ARBA" id="ARBA00022723"/>
    </source>
</evidence>
<dbReference type="CDD" id="cd03426">
    <property type="entry name" value="NUDIX_CoAse_Nudt7"/>
    <property type="match status" value="1"/>
</dbReference>
<dbReference type="EMBL" id="CP001327">
    <property type="protein sequence ID" value="ACO64560.1"/>
    <property type="molecule type" value="Genomic_DNA"/>
</dbReference>
<dbReference type="GO" id="GO:0015937">
    <property type="term" value="P:coenzyme A biosynthetic process"/>
    <property type="evidence" value="ECO:0007669"/>
    <property type="project" value="UniProtKB-ARBA"/>
</dbReference>
<proteinExistence type="predicted"/>
<comment type="cofactor">
    <cofactor evidence="2">
        <name>Mg(2+)</name>
        <dbReference type="ChEBI" id="CHEBI:18420"/>
    </cofactor>
</comment>
<dbReference type="OrthoDB" id="206213at2759"/>
<evidence type="ECO:0000256" key="7">
    <source>
        <dbReference type="SAM" id="MobiDB-lite"/>
    </source>
</evidence>
<feature type="region of interest" description="Disordered" evidence="7">
    <location>
        <begin position="50"/>
        <end position="82"/>
    </location>
</feature>
<sequence length="331" mass="35857">MAYRALGLGWGRALAARVAFDSLESSVASHRRFTSPLLGAPLVRRFGGFYPNDPWHQTPGTSGEPRGESARRSEPAPDRTERELRGLLEDLMGARQSRPASLGMDEAAEALTRWWARETRNGGGDPAPLSSRRASVLVPLSRGPDGGVQVLLCTRASGLSTHAGEVCLPGGKNDDGEGDVDAALREASEEVGLSPGDANVLASLPPFLSKGHVSVRPVVAAIPDDFEPVPNPEEVDRCFRVPLESFLTKEGYSFRDWEFTRGKRIRVHRFERGGHDVWGLTAVMLVRVAEIVYGRQAEFAMSPPGPGGTDIQSIVSEEHPSANMEPPRSMM</sequence>
<dbReference type="RefSeq" id="XP_002503302.1">
    <property type="nucleotide sequence ID" value="XM_002503256.1"/>
</dbReference>
<dbReference type="GO" id="GO:0005737">
    <property type="term" value="C:cytoplasm"/>
    <property type="evidence" value="ECO:0007669"/>
    <property type="project" value="UniProtKB-ARBA"/>
</dbReference>
<dbReference type="Pfam" id="PF00293">
    <property type="entry name" value="NUDIX"/>
    <property type="match status" value="1"/>
</dbReference>
<evidence type="ECO:0000256" key="6">
    <source>
        <dbReference type="ARBA" id="ARBA00023211"/>
    </source>
</evidence>
<dbReference type="FunFam" id="3.90.79.10:FF:000036">
    <property type="entry name" value="Nudix hydrolase 11"/>
    <property type="match status" value="1"/>
</dbReference>
<evidence type="ECO:0000256" key="2">
    <source>
        <dbReference type="ARBA" id="ARBA00001946"/>
    </source>
</evidence>
<evidence type="ECO:0000259" key="8">
    <source>
        <dbReference type="PROSITE" id="PS51462"/>
    </source>
</evidence>
<dbReference type="InterPro" id="IPR000086">
    <property type="entry name" value="NUDIX_hydrolase_dom"/>
</dbReference>
<keyword evidence="4" id="KW-0378">Hydrolase</keyword>
<comment type="cofactor">
    <cofactor evidence="1">
        <name>Mn(2+)</name>
        <dbReference type="ChEBI" id="CHEBI:29035"/>
    </cofactor>
</comment>
<evidence type="ECO:0000313" key="9">
    <source>
        <dbReference type="EMBL" id="ACO64560.1"/>
    </source>
</evidence>
<feature type="compositionally biased region" description="Basic and acidic residues" evidence="7">
    <location>
        <begin position="65"/>
        <end position="82"/>
    </location>
</feature>
<evidence type="ECO:0000256" key="1">
    <source>
        <dbReference type="ARBA" id="ARBA00001936"/>
    </source>
</evidence>
<dbReference type="PROSITE" id="PS00893">
    <property type="entry name" value="NUDIX_BOX"/>
    <property type="match status" value="1"/>
</dbReference>
<dbReference type="PROSITE" id="PS51462">
    <property type="entry name" value="NUDIX"/>
    <property type="match status" value="1"/>
</dbReference>
<dbReference type="SUPFAM" id="SSF55811">
    <property type="entry name" value="Nudix"/>
    <property type="match status" value="1"/>
</dbReference>
<dbReference type="GeneID" id="8244232"/>
<dbReference type="GO" id="GO:0015938">
    <property type="term" value="P:coenzyme A catabolic process"/>
    <property type="evidence" value="ECO:0007669"/>
    <property type="project" value="TreeGrafter"/>
</dbReference>
<keyword evidence="3" id="KW-0479">Metal-binding</keyword>
<feature type="domain" description="Nudix hydrolase" evidence="8">
    <location>
        <begin position="131"/>
        <end position="265"/>
    </location>
</feature>
<organism evidence="9 10">
    <name type="scientific">Micromonas commoda (strain RCC299 / NOUM17 / CCMP2709)</name>
    <name type="common">Picoplanktonic green alga</name>
    <dbReference type="NCBI Taxonomy" id="296587"/>
    <lineage>
        <taxon>Eukaryota</taxon>
        <taxon>Viridiplantae</taxon>
        <taxon>Chlorophyta</taxon>
        <taxon>Mamiellophyceae</taxon>
        <taxon>Mamiellales</taxon>
        <taxon>Mamiellaceae</taxon>
        <taxon>Micromonas</taxon>
    </lineage>
</organism>
<dbReference type="GO" id="GO:0008893">
    <property type="term" value="F:guanosine-3',5'-bis(diphosphate) 3'-diphosphatase activity"/>
    <property type="evidence" value="ECO:0007669"/>
    <property type="project" value="UniProtKB-ARBA"/>
</dbReference>
<dbReference type="PANTHER" id="PTHR12992">
    <property type="entry name" value="NUDIX HYDROLASE"/>
    <property type="match status" value="1"/>
</dbReference>
<dbReference type="Gene3D" id="3.90.79.10">
    <property type="entry name" value="Nucleoside Triphosphate Pyrophosphohydrolase"/>
    <property type="match status" value="1"/>
</dbReference>
<keyword evidence="5" id="KW-0460">Magnesium</keyword>
<protein>
    <recommendedName>
        <fullName evidence="8">Nudix hydrolase domain-containing protein</fullName>
    </recommendedName>
</protein>
<dbReference type="GO" id="GO:0010945">
    <property type="term" value="F:coenzyme A diphosphatase activity"/>
    <property type="evidence" value="ECO:0007669"/>
    <property type="project" value="InterPro"/>
</dbReference>
<dbReference type="AlphaFoldDB" id="C1E8S0"/>
<evidence type="ECO:0000256" key="4">
    <source>
        <dbReference type="ARBA" id="ARBA00022801"/>
    </source>
</evidence>
<dbReference type="InParanoid" id="C1E8S0"/>
<keyword evidence="6" id="KW-0464">Manganese</keyword>
<accession>C1E8S0</accession>
<dbReference type="eggNOG" id="KOG3069">
    <property type="taxonomic scope" value="Eukaryota"/>
</dbReference>
<dbReference type="GO" id="GO:0046872">
    <property type="term" value="F:metal ion binding"/>
    <property type="evidence" value="ECO:0007669"/>
    <property type="project" value="UniProtKB-KW"/>
</dbReference>
<dbReference type="InterPro" id="IPR020084">
    <property type="entry name" value="NUDIX_hydrolase_CS"/>
</dbReference>